<feature type="region of interest" description="Disordered" evidence="1">
    <location>
        <begin position="315"/>
        <end position="334"/>
    </location>
</feature>
<evidence type="ECO:0000313" key="3">
    <source>
        <dbReference type="EMBL" id="MDT0418343.1"/>
    </source>
</evidence>
<dbReference type="SUPFAM" id="SSF56747">
    <property type="entry name" value="Prim-pol domain"/>
    <property type="match status" value="1"/>
</dbReference>
<proteinExistence type="predicted"/>
<protein>
    <submittedName>
        <fullName evidence="3">Bifunctional DNA primase/polymerase</fullName>
    </submittedName>
</protein>
<dbReference type="Proteomes" id="UP001183607">
    <property type="component" value="Unassembled WGS sequence"/>
</dbReference>
<dbReference type="RefSeq" id="WP_093854968.1">
    <property type="nucleotide sequence ID" value="NZ_JAVRER010000043.1"/>
</dbReference>
<dbReference type="CDD" id="cd04859">
    <property type="entry name" value="Prim_Pol"/>
    <property type="match status" value="1"/>
</dbReference>
<name>A0ABD5EBA0_9ACTN</name>
<dbReference type="SMART" id="SM00943">
    <property type="entry name" value="Prim-Pol"/>
    <property type="match status" value="1"/>
</dbReference>
<evidence type="ECO:0000313" key="4">
    <source>
        <dbReference type="Proteomes" id="UP001183607"/>
    </source>
</evidence>
<accession>A0ABD5EBA0</accession>
<dbReference type="EMBL" id="JAVRER010000043">
    <property type="protein sequence ID" value="MDT0418343.1"/>
    <property type="molecule type" value="Genomic_DNA"/>
</dbReference>
<feature type="domain" description="DNA primase/polymerase bifunctional N-terminal" evidence="2">
    <location>
        <begin position="11"/>
        <end position="225"/>
    </location>
</feature>
<gene>
    <name evidence="3" type="ORF">RM574_22915</name>
</gene>
<dbReference type="AlphaFoldDB" id="A0ABD5EBA0"/>
<reference evidence="4" key="1">
    <citation type="submission" date="2023-07" db="EMBL/GenBank/DDBJ databases">
        <title>30 novel species of actinomycetes from the DSMZ collection.</title>
        <authorList>
            <person name="Nouioui I."/>
        </authorList>
    </citation>
    <scope>NUCLEOTIDE SEQUENCE [LARGE SCALE GENOMIC DNA]</scope>
    <source>
        <strain evidence="4">DSM 41982</strain>
    </source>
</reference>
<sequence length="334" mass="33965">MDRDPTPLALALAAAAHGYAVFPLGRTKRPALPSPHRSAVPPVTGALPLAPGALPPASGAVPPTPGPLPASAAPCRGACGLPGHGVYDASTEPAVIRALFARAPRSSGYGIACGLTPYHLIGLDLDTKHGADPLRALPLLGARHGFVLPATVRVATPSGGAHLWLSAPAGLTVRNSASRLAPGIDVRGTGGYLVGPGSRTTRGVYRFLPGAPPGPPRPAPAPAALLRLLAPPRRPVPYAIHGHPADPDRTAEALLRFVRASLPGERDSRLYWAACRAGEHGLASGVLAARLVAAAHATGLPPHEAARTIASAFTRTAPRLTPGGTRPPAPERGP</sequence>
<evidence type="ECO:0000256" key="1">
    <source>
        <dbReference type="SAM" id="MobiDB-lite"/>
    </source>
</evidence>
<comment type="caution">
    <text evidence="3">The sequence shown here is derived from an EMBL/GenBank/DDBJ whole genome shotgun (WGS) entry which is preliminary data.</text>
</comment>
<organism evidence="3 4">
    <name type="scientific">Streptomyces evansiae</name>
    <dbReference type="NCBI Taxonomy" id="3075535"/>
    <lineage>
        <taxon>Bacteria</taxon>
        <taxon>Bacillati</taxon>
        <taxon>Actinomycetota</taxon>
        <taxon>Actinomycetes</taxon>
        <taxon>Kitasatosporales</taxon>
        <taxon>Streptomycetaceae</taxon>
        <taxon>Streptomyces</taxon>
    </lineage>
</organism>
<feature type="compositionally biased region" description="Pro residues" evidence="1">
    <location>
        <begin position="325"/>
        <end position="334"/>
    </location>
</feature>
<dbReference type="Pfam" id="PF09250">
    <property type="entry name" value="Prim-Pol"/>
    <property type="match status" value="1"/>
</dbReference>
<evidence type="ECO:0000259" key="2">
    <source>
        <dbReference type="SMART" id="SM00943"/>
    </source>
</evidence>
<dbReference type="InterPro" id="IPR015330">
    <property type="entry name" value="DNA_primase/pol_bifunc_N"/>
</dbReference>